<dbReference type="SUPFAM" id="SSF54695">
    <property type="entry name" value="POZ domain"/>
    <property type="match status" value="1"/>
</dbReference>
<evidence type="ECO:0000313" key="3">
    <source>
        <dbReference type="WBParaSite" id="PDA_v2.g16426.t1"/>
    </source>
</evidence>
<evidence type="ECO:0000313" key="2">
    <source>
        <dbReference type="Proteomes" id="UP000887578"/>
    </source>
</evidence>
<dbReference type="Proteomes" id="UP000887578">
    <property type="component" value="Unplaced"/>
</dbReference>
<reference evidence="3" key="1">
    <citation type="submission" date="2022-11" db="UniProtKB">
        <authorList>
            <consortium name="WormBaseParasite"/>
        </authorList>
    </citation>
    <scope>IDENTIFICATION</scope>
</reference>
<dbReference type="WBParaSite" id="PDA_v2.g16426.t1">
    <property type="protein sequence ID" value="PDA_v2.g16426.t1"/>
    <property type="gene ID" value="PDA_v2.g16426"/>
</dbReference>
<dbReference type="CDD" id="cd18186">
    <property type="entry name" value="BTB_POZ_ZBTB_KLHL-like"/>
    <property type="match status" value="1"/>
</dbReference>
<dbReference type="AlphaFoldDB" id="A0A914PE23"/>
<accession>A0A914PE23</accession>
<organism evidence="2 3">
    <name type="scientific">Panagrolaimus davidi</name>
    <dbReference type="NCBI Taxonomy" id="227884"/>
    <lineage>
        <taxon>Eukaryota</taxon>
        <taxon>Metazoa</taxon>
        <taxon>Ecdysozoa</taxon>
        <taxon>Nematoda</taxon>
        <taxon>Chromadorea</taxon>
        <taxon>Rhabditida</taxon>
        <taxon>Tylenchina</taxon>
        <taxon>Panagrolaimomorpha</taxon>
        <taxon>Panagrolaimoidea</taxon>
        <taxon>Panagrolaimidae</taxon>
        <taxon>Panagrolaimus</taxon>
    </lineage>
</organism>
<feature type="domain" description="BTB" evidence="1">
    <location>
        <begin position="154"/>
        <end position="219"/>
    </location>
</feature>
<dbReference type="Gene3D" id="3.30.710.10">
    <property type="entry name" value="Potassium Channel Kv1.1, Chain A"/>
    <property type="match status" value="1"/>
</dbReference>
<protein>
    <submittedName>
        <fullName evidence="3">BTB domain-containing protein</fullName>
    </submittedName>
</protein>
<keyword evidence="2" id="KW-1185">Reference proteome</keyword>
<dbReference type="InterPro" id="IPR011333">
    <property type="entry name" value="SKP1/BTB/POZ_sf"/>
</dbReference>
<dbReference type="Pfam" id="PF00651">
    <property type="entry name" value="BTB"/>
    <property type="match status" value="1"/>
</dbReference>
<proteinExistence type="predicted"/>
<evidence type="ECO:0000259" key="1">
    <source>
        <dbReference type="PROSITE" id="PS50097"/>
    </source>
</evidence>
<name>A0A914PE23_9BILA</name>
<sequence>MSLSENMNAVKSTFQWKFDINFLKSSFMEIDKSFNSQVFPAKNFPKLWYSYTLKPNENGSVWIYFNCFSGYEEVKVNLSIKTLKSTDLFSSVAKKLECTFTNSGSNGIRLFEHKNFHGFNAKYLTILCDISYIVKQNECNNCFLGNKLLNSGNKNFKVIIGEKEYMVHKIILETFSPIFKKMIEAQNGDENVLEITDSAFETVENGINFCYGFPEGISSDIDELIETLKFSNKYEINDLKVCKLFSII</sequence>
<dbReference type="InterPro" id="IPR000210">
    <property type="entry name" value="BTB/POZ_dom"/>
</dbReference>
<dbReference type="SMART" id="SM00225">
    <property type="entry name" value="BTB"/>
    <property type="match status" value="1"/>
</dbReference>
<dbReference type="PROSITE" id="PS50097">
    <property type="entry name" value="BTB"/>
    <property type="match status" value="1"/>
</dbReference>